<feature type="region of interest" description="Disordered" evidence="1">
    <location>
        <begin position="168"/>
        <end position="188"/>
    </location>
</feature>
<dbReference type="VEuPathDB" id="FungiDB:PLEOSDRAFT_1089631"/>
<keyword evidence="2" id="KW-0812">Transmembrane</keyword>
<dbReference type="InParanoid" id="A0A067NJS9"/>
<evidence type="ECO:0000313" key="4">
    <source>
        <dbReference type="Proteomes" id="UP000027073"/>
    </source>
</evidence>
<keyword evidence="2" id="KW-0472">Membrane</keyword>
<feature type="region of interest" description="Disordered" evidence="1">
    <location>
        <begin position="56"/>
        <end position="75"/>
    </location>
</feature>
<name>A0A067NJS9_PLEO1</name>
<gene>
    <name evidence="3" type="ORF">PLEOSDRAFT_1089631</name>
</gene>
<feature type="compositionally biased region" description="Pro residues" evidence="1">
    <location>
        <begin position="56"/>
        <end position="65"/>
    </location>
</feature>
<dbReference type="Proteomes" id="UP000027073">
    <property type="component" value="Unassembled WGS sequence"/>
</dbReference>
<evidence type="ECO:0000313" key="3">
    <source>
        <dbReference type="EMBL" id="KDQ28214.1"/>
    </source>
</evidence>
<dbReference type="HOGENOM" id="CLU_109488_0_0_1"/>
<evidence type="ECO:0000256" key="2">
    <source>
        <dbReference type="SAM" id="Phobius"/>
    </source>
</evidence>
<dbReference type="AlphaFoldDB" id="A0A067NJS9"/>
<dbReference type="OrthoDB" id="2960209at2759"/>
<reference evidence="4" key="1">
    <citation type="journal article" date="2014" name="Proc. Natl. Acad. Sci. U.S.A.">
        <title>Extensive sampling of basidiomycete genomes demonstrates inadequacy of the white-rot/brown-rot paradigm for wood decay fungi.</title>
        <authorList>
            <person name="Riley R."/>
            <person name="Salamov A.A."/>
            <person name="Brown D.W."/>
            <person name="Nagy L.G."/>
            <person name="Floudas D."/>
            <person name="Held B.W."/>
            <person name="Levasseur A."/>
            <person name="Lombard V."/>
            <person name="Morin E."/>
            <person name="Otillar R."/>
            <person name="Lindquist E.A."/>
            <person name="Sun H."/>
            <person name="LaButti K.M."/>
            <person name="Schmutz J."/>
            <person name="Jabbour D."/>
            <person name="Luo H."/>
            <person name="Baker S.E."/>
            <person name="Pisabarro A.G."/>
            <person name="Walton J.D."/>
            <person name="Blanchette R.A."/>
            <person name="Henrissat B."/>
            <person name="Martin F."/>
            <person name="Cullen D."/>
            <person name="Hibbett D.S."/>
            <person name="Grigoriev I.V."/>
        </authorList>
    </citation>
    <scope>NUCLEOTIDE SEQUENCE [LARGE SCALE GENOMIC DNA]</scope>
    <source>
        <strain evidence="4">PC15</strain>
    </source>
</reference>
<sequence length="188" mass="21726">MYRGSWTYPYRFHAGPSRFVWFSFGAIVATIWAKRMECYPQGRSYGHCYRVPPHYLPPPTPPTPPRTSETTEEPSRWSAEASNVSSVIKGLPQTINNIPPADDSGLPRSFGERLQQEKWEEEKERMLELGRQAGDSMAEISEATLDSVLSAIEALKNKVTMHRIQREEQRKKLEKEVEQEKSKPFRWV</sequence>
<keyword evidence="2" id="KW-1133">Transmembrane helix</keyword>
<dbReference type="EMBL" id="KL198008">
    <property type="protein sequence ID" value="KDQ28214.1"/>
    <property type="molecule type" value="Genomic_DNA"/>
</dbReference>
<proteinExistence type="predicted"/>
<feature type="transmembrane region" description="Helical" evidence="2">
    <location>
        <begin position="12"/>
        <end position="33"/>
    </location>
</feature>
<organism evidence="3 4">
    <name type="scientific">Pleurotus ostreatus (strain PC15)</name>
    <name type="common">Oyster mushroom</name>
    <dbReference type="NCBI Taxonomy" id="1137138"/>
    <lineage>
        <taxon>Eukaryota</taxon>
        <taxon>Fungi</taxon>
        <taxon>Dikarya</taxon>
        <taxon>Basidiomycota</taxon>
        <taxon>Agaricomycotina</taxon>
        <taxon>Agaricomycetes</taxon>
        <taxon>Agaricomycetidae</taxon>
        <taxon>Agaricales</taxon>
        <taxon>Pleurotineae</taxon>
        <taxon>Pleurotaceae</taxon>
        <taxon>Pleurotus</taxon>
    </lineage>
</organism>
<protein>
    <submittedName>
        <fullName evidence="3">Uncharacterized protein</fullName>
    </submittedName>
</protein>
<evidence type="ECO:0000256" key="1">
    <source>
        <dbReference type="SAM" id="MobiDB-lite"/>
    </source>
</evidence>
<accession>A0A067NJS9</accession>